<protein>
    <submittedName>
        <fullName evidence="2">Uncharacterized protein</fullName>
    </submittedName>
</protein>
<evidence type="ECO:0000313" key="3">
    <source>
        <dbReference type="Proteomes" id="UP000317835"/>
    </source>
</evidence>
<feature type="region of interest" description="Disordered" evidence="1">
    <location>
        <begin position="41"/>
        <end position="70"/>
    </location>
</feature>
<keyword evidence="3" id="KW-1185">Reference proteome</keyword>
<reference evidence="2 3" key="1">
    <citation type="submission" date="2019-02" db="EMBL/GenBank/DDBJ databases">
        <title>Deep-cultivation of Planctomycetes and their phenomic and genomic characterization uncovers novel biology.</title>
        <authorList>
            <person name="Wiegand S."/>
            <person name="Jogler M."/>
            <person name="Boedeker C."/>
            <person name="Pinto D."/>
            <person name="Vollmers J."/>
            <person name="Rivas-Marin E."/>
            <person name="Kohn T."/>
            <person name="Peeters S.H."/>
            <person name="Heuer A."/>
            <person name="Rast P."/>
            <person name="Oberbeckmann S."/>
            <person name="Bunk B."/>
            <person name="Jeske O."/>
            <person name="Meyerdierks A."/>
            <person name="Storesund J.E."/>
            <person name="Kallscheuer N."/>
            <person name="Luecker S."/>
            <person name="Lage O.M."/>
            <person name="Pohl T."/>
            <person name="Merkel B.J."/>
            <person name="Hornburger P."/>
            <person name="Mueller R.-W."/>
            <person name="Bruemmer F."/>
            <person name="Labrenz M."/>
            <person name="Spormann A.M."/>
            <person name="Op den Camp H."/>
            <person name="Overmann J."/>
            <person name="Amann R."/>
            <person name="Jetten M.S.M."/>
            <person name="Mascher T."/>
            <person name="Medema M.H."/>
            <person name="Devos D.P."/>
            <person name="Kaster A.-K."/>
            <person name="Ovreas L."/>
            <person name="Rohde M."/>
            <person name="Galperin M.Y."/>
            <person name="Jogler C."/>
        </authorList>
    </citation>
    <scope>NUCLEOTIDE SEQUENCE [LARGE SCALE GENOMIC DNA]</scope>
    <source>
        <strain evidence="2 3">ElP</strain>
        <plasmid evidence="3">pelp_2</plasmid>
    </source>
</reference>
<organism evidence="2 3">
    <name type="scientific">Tautonia plasticadhaerens</name>
    <dbReference type="NCBI Taxonomy" id="2527974"/>
    <lineage>
        <taxon>Bacteria</taxon>
        <taxon>Pseudomonadati</taxon>
        <taxon>Planctomycetota</taxon>
        <taxon>Planctomycetia</taxon>
        <taxon>Isosphaerales</taxon>
        <taxon>Isosphaeraceae</taxon>
        <taxon>Tautonia</taxon>
    </lineage>
</organism>
<keyword evidence="2" id="KW-0614">Plasmid</keyword>
<dbReference type="AlphaFoldDB" id="A0A518HF29"/>
<dbReference type="EMBL" id="CP036428">
    <property type="protein sequence ID" value="QDV39453.1"/>
    <property type="molecule type" value="Genomic_DNA"/>
</dbReference>
<sequence length="70" mass="7311">MSAGYGDRDGSTAAAEVARKAVEPAAAPSILLMERTIADASIGPGDAAPNRRTHEALPSSRSPRHFVYCD</sequence>
<evidence type="ECO:0000313" key="2">
    <source>
        <dbReference type="EMBL" id="QDV39453.1"/>
    </source>
</evidence>
<geneLocation type="plasmid" evidence="3">
    <name>pelp_2</name>
</geneLocation>
<dbReference type="Proteomes" id="UP000317835">
    <property type="component" value="Plasmid pElP_2"/>
</dbReference>
<gene>
    <name evidence="2" type="ORF">ElP_74200</name>
</gene>
<evidence type="ECO:0000256" key="1">
    <source>
        <dbReference type="SAM" id="MobiDB-lite"/>
    </source>
</evidence>
<accession>A0A518HF29</accession>
<dbReference type="KEGG" id="tpla:ElP_74200"/>
<name>A0A518HF29_9BACT</name>
<proteinExistence type="predicted"/>